<dbReference type="PANTHER" id="PTHR10509:SF14">
    <property type="entry name" value="CAFFEOYL-COA O-METHYLTRANSFERASE 3-RELATED"/>
    <property type="match status" value="1"/>
</dbReference>
<dbReference type="SUPFAM" id="SSF53335">
    <property type="entry name" value="S-adenosyl-L-methionine-dependent methyltransferases"/>
    <property type="match status" value="1"/>
</dbReference>
<name>A0A2V0PCM2_9CHLO</name>
<evidence type="ECO:0000313" key="7">
    <source>
        <dbReference type="Proteomes" id="UP000247498"/>
    </source>
</evidence>
<evidence type="ECO:0000256" key="4">
    <source>
        <dbReference type="ARBA" id="ARBA00023453"/>
    </source>
</evidence>
<keyword evidence="7" id="KW-1185">Reference proteome</keyword>
<dbReference type="EMBL" id="BDRX01000056">
    <property type="protein sequence ID" value="GBF94855.1"/>
    <property type="molecule type" value="Genomic_DNA"/>
</dbReference>
<sequence>MHGRCVGRQAAAVRALVGATAAAQRPPLPTPRCGPHAARPSTPAGVCCSAAASGRDSEFSSSGGGGGAAAAPSSSGSSFSSAPAGLERADSGPLNKQVIAGNMTDRLYTYLLAHTREPPILRRLREETAGMHGAQMQISPEQGQFMGLLTELLGVRRALEVGVFTGYSSLAVAMALPPDGRLVALDKDAKSMEVARRYWREAGVGHKVDSRLAPADESLAALLAEHGPGSFDFAFIDADKRAYPRYFEACLQLVRPGGLIAVDNVLFYGKVADEQVQDKATVALREFNSSVLSDPRVSLSIVPVGDGMALCRKR</sequence>
<keyword evidence="2 6" id="KW-0808">Transferase</keyword>
<reference evidence="6 7" key="1">
    <citation type="journal article" date="2018" name="Sci. Rep.">
        <title>Raphidocelis subcapitata (=Pseudokirchneriella subcapitata) provides an insight into genome evolution and environmental adaptations in the Sphaeropleales.</title>
        <authorList>
            <person name="Suzuki S."/>
            <person name="Yamaguchi H."/>
            <person name="Nakajima N."/>
            <person name="Kawachi M."/>
        </authorList>
    </citation>
    <scope>NUCLEOTIDE SEQUENCE [LARGE SCALE GENOMIC DNA]</scope>
    <source>
        <strain evidence="6 7">NIES-35</strain>
    </source>
</reference>
<dbReference type="Proteomes" id="UP000247498">
    <property type="component" value="Unassembled WGS sequence"/>
</dbReference>
<dbReference type="PANTHER" id="PTHR10509">
    <property type="entry name" value="O-METHYLTRANSFERASE-RELATED"/>
    <property type="match status" value="1"/>
</dbReference>
<protein>
    <submittedName>
        <fullName evidence="6">Caffeoyl-O-methyltransferase</fullName>
    </submittedName>
</protein>
<dbReference type="InterPro" id="IPR002935">
    <property type="entry name" value="SAM_O-MeTrfase"/>
</dbReference>
<dbReference type="PROSITE" id="PS51682">
    <property type="entry name" value="SAM_OMT_I"/>
    <property type="match status" value="1"/>
</dbReference>
<evidence type="ECO:0000256" key="2">
    <source>
        <dbReference type="ARBA" id="ARBA00022679"/>
    </source>
</evidence>
<dbReference type="CDD" id="cd02440">
    <property type="entry name" value="AdoMet_MTases"/>
    <property type="match status" value="1"/>
</dbReference>
<organism evidence="6 7">
    <name type="scientific">Raphidocelis subcapitata</name>
    <dbReference type="NCBI Taxonomy" id="307507"/>
    <lineage>
        <taxon>Eukaryota</taxon>
        <taxon>Viridiplantae</taxon>
        <taxon>Chlorophyta</taxon>
        <taxon>core chlorophytes</taxon>
        <taxon>Chlorophyceae</taxon>
        <taxon>CS clade</taxon>
        <taxon>Sphaeropleales</taxon>
        <taxon>Selenastraceae</taxon>
        <taxon>Raphidocelis</taxon>
    </lineage>
</organism>
<dbReference type="OrthoDB" id="10251242at2759"/>
<dbReference type="FunCoup" id="A0A2V0PCM2">
    <property type="interactions" value="522"/>
</dbReference>
<accession>A0A2V0PCM2</accession>
<dbReference type="InterPro" id="IPR050362">
    <property type="entry name" value="Cation-dep_OMT"/>
</dbReference>
<dbReference type="GO" id="GO:0008757">
    <property type="term" value="F:S-adenosylmethionine-dependent methyltransferase activity"/>
    <property type="evidence" value="ECO:0007669"/>
    <property type="project" value="TreeGrafter"/>
</dbReference>
<evidence type="ECO:0000256" key="3">
    <source>
        <dbReference type="ARBA" id="ARBA00022691"/>
    </source>
</evidence>
<evidence type="ECO:0000256" key="5">
    <source>
        <dbReference type="SAM" id="MobiDB-lite"/>
    </source>
</evidence>
<evidence type="ECO:0000256" key="1">
    <source>
        <dbReference type="ARBA" id="ARBA00022603"/>
    </source>
</evidence>
<comment type="caution">
    <text evidence="6">The sequence shown here is derived from an EMBL/GenBank/DDBJ whole genome shotgun (WGS) entry which is preliminary data.</text>
</comment>
<evidence type="ECO:0000313" key="6">
    <source>
        <dbReference type="EMBL" id="GBF94855.1"/>
    </source>
</evidence>
<feature type="region of interest" description="Disordered" evidence="5">
    <location>
        <begin position="23"/>
        <end position="91"/>
    </location>
</feature>
<dbReference type="InterPro" id="IPR029063">
    <property type="entry name" value="SAM-dependent_MTases_sf"/>
</dbReference>
<dbReference type="GO" id="GO:0008171">
    <property type="term" value="F:O-methyltransferase activity"/>
    <property type="evidence" value="ECO:0007669"/>
    <property type="project" value="InterPro"/>
</dbReference>
<feature type="compositionally biased region" description="Low complexity" evidence="5">
    <location>
        <begin position="69"/>
        <end position="85"/>
    </location>
</feature>
<dbReference type="AlphaFoldDB" id="A0A2V0PCM2"/>
<dbReference type="STRING" id="307507.A0A2V0PCM2"/>
<comment type="similarity">
    <text evidence="4">Belongs to the class I-like SAM-binding methyltransferase superfamily. Cation-dependent O-methyltransferase family.</text>
</comment>
<keyword evidence="1 6" id="KW-0489">Methyltransferase</keyword>
<gene>
    <name evidence="6" type="ORF">Rsub_08027</name>
</gene>
<dbReference type="Gene3D" id="3.40.50.150">
    <property type="entry name" value="Vaccinia Virus protein VP39"/>
    <property type="match status" value="1"/>
</dbReference>
<proteinExistence type="inferred from homology"/>
<keyword evidence="3" id="KW-0949">S-adenosyl-L-methionine</keyword>
<dbReference type="Pfam" id="PF01596">
    <property type="entry name" value="Methyltransf_3"/>
    <property type="match status" value="1"/>
</dbReference>
<dbReference type="GO" id="GO:0032259">
    <property type="term" value="P:methylation"/>
    <property type="evidence" value="ECO:0007669"/>
    <property type="project" value="UniProtKB-KW"/>
</dbReference>
<dbReference type="InParanoid" id="A0A2V0PCM2"/>